<organism evidence="1 2">
    <name type="scientific">Muribaculum caecicola</name>
    <dbReference type="NCBI Taxonomy" id="3038144"/>
    <lineage>
        <taxon>Bacteria</taxon>
        <taxon>Pseudomonadati</taxon>
        <taxon>Bacteroidota</taxon>
        <taxon>Bacteroidia</taxon>
        <taxon>Bacteroidales</taxon>
        <taxon>Muribaculaceae</taxon>
        <taxon>Muribaculum</taxon>
    </lineage>
</organism>
<evidence type="ECO:0000313" key="1">
    <source>
        <dbReference type="EMBL" id="THG43057.1"/>
    </source>
</evidence>
<sequence>MISTRKQNTDSNQELDEKLAKIFEGAYQAPDNPWFVRKVMNRLPERKPRQYVWIEYVVYLIALVAVGVAWWFYADKVMESGVITVYDMLIFATLTLLSILVPASFVEPLVKRWL</sequence>
<reference evidence="1" key="1">
    <citation type="submission" date="2019-04" db="EMBL/GenBank/DDBJ databases">
        <title>Microbes associate with the intestines of laboratory mice.</title>
        <authorList>
            <person name="Navarre W."/>
            <person name="Wong E."/>
            <person name="Huang K.C."/>
            <person name="Tropini C."/>
            <person name="Ng K."/>
            <person name="Yu B."/>
        </authorList>
    </citation>
    <scope>NUCLEOTIDE SEQUENCE</scope>
    <source>
        <strain evidence="1">NM86_A22</strain>
    </source>
</reference>
<accession>A0AC61S2U7</accession>
<proteinExistence type="predicted"/>
<name>A0AC61S2U7_9BACT</name>
<dbReference type="EMBL" id="SSTG01000194">
    <property type="protein sequence ID" value="THG43057.1"/>
    <property type="molecule type" value="Genomic_DNA"/>
</dbReference>
<evidence type="ECO:0000313" key="2">
    <source>
        <dbReference type="Proteomes" id="UP000305401"/>
    </source>
</evidence>
<protein>
    <submittedName>
        <fullName evidence="1">Uncharacterized protein</fullName>
    </submittedName>
</protein>
<comment type="caution">
    <text evidence="1">The sequence shown here is derived from an EMBL/GenBank/DDBJ whole genome shotgun (WGS) entry which is preliminary data.</text>
</comment>
<dbReference type="Proteomes" id="UP000305401">
    <property type="component" value="Unassembled WGS sequence"/>
</dbReference>
<gene>
    <name evidence="1" type="ORF">E5990_10435</name>
</gene>
<keyword evidence="2" id="KW-1185">Reference proteome</keyword>